<proteinExistence type="inferred from homology"/>
<comment type="catalytic activity">
    <reaction evidence="4">
        <text>[protein]-peptidylproline (omega=180) = [protein]-peptidylproline (omega=0)</text>
        <dbReference type="Rhea" id="RHEA:16237"/>
        <dbReference type="Rhea" id="RHEA-COMP:10747"/>
        <dbReference type="Rhea" id="RHEA-COMP:10748"/>
        <dbReference type="ChEBI" id="CHEBI:83833"/>
        <dbReference type="ChEBI" id="CHEBI:83834"/>
        <dbReference type="EC" id="5.2.1.8"/>
    </reaction>
</comment>
<dbReference type="EC" id="5.2.1.8" evidence="4"/>
<evidence type="ECO:0000259" key="6">
    <source>
        <dbReference type="PROSITE" id="PS50059"/>
    </source>
</evidence>
<dbReference type="EnsemblMetazoa" id="Aqu2.1.36550_001">
    <property type="protein sequence ID" value="Aqu2.1.36550_001"/>
    <property type="gene ID" value="Aqu2.1.36550"/>
</dbReference>
<accession>A0A1X7V8C2</accession>
<sequence>MNSVDPFEDFHDMYDALPPARPTGSVNGVNLADLEKTGIELEVEPNAYSGGEEEENEKERLKNYKSDEIWQHVNPECMQAPDSSTPFDHLESIMDDITSGQGMVFKKIIRPGIGLSIPEGATVKVHYNGYLEYSDEPYDSTRLRNKPLTIRLGTHQVIEGLEVGVASMRKEEVSQFLVKSPYAFGDMGCPPRIPPAASILFEVEVLSFVDHSAADSYDELPDEDKAKVSLKEIVNVANAEREAGNDFFGQKMYGRATNHYIKAIRLLESSRLQDEEEEELWKDSLMKLYINLSLTNLKQRKPKCVITNCRRVLELKDNNVKATFTLAKAFSMLGEWSESRKYLVKAIKLSPNNAEIRKEMAKLDSKIREFEVMERGLYSRMFQSDANGASSDPETDSSLYQEGEEELTVSEEVKAALTEKLEQFNNNHSMCELVLPIGTSQEEIKCIQAIARNLGMDTTLGNESSQFSIKVVKPDLLPPEDLNF</sequence>
<keyword evidence="4" id="KW-0697">Rotamase</keyword>
<evidence type="ECO:0000256" key="2">
    <source>
        <dbReference type="ARBA" id="ARBA00022737"/>
    </source>
</evidence>
<dbReference type="PANTHER" id="PTHR46674">
    <property type="entry name" value="INACTIVE PEPTIDYL-PROLYL CIS-TRANS ISOMERASE FKBP6"/>
    <property type="match status" value="1"/>
</dbReference>
<evidence type="ECO:0000313" key="8">
    <source>
        <dbReference type="Proteomes" id="UP000007879"/>
    </source>
</evidence>
<dbReference type="GO" id="GO:0003755">
    <property type="term" value="F:peptidyl-prolyl cis-trans isomerase activity"/>
    <property type="evidence" value="ECO:0007669"/>
    <property type="project" value="UniProtKB-KW"/>
</dbReference>
<dbReference type="KEGG" id="aqu:100634891"/>
<keyword evidence="4" id="KW-0413">Isomerase</keyword>
<dbReference type="SUPFAM" id="SSF54534">
    <property type="entry name" value="FKBP-like"/>
    <property type="match status" value="1"/>
</dbReference>
<dbReference type="PANTHER" id="PTHR46674:SF1">
    <property type="entry name" value="INACTIVE PEPTIDYL-PROLYL CIS-TRANS ISOMERASE FKBP6"/>
    <property type="match status" value="1"/>
</dbReference>
<dbReference type="InterPro" id="IPR011990">
    <property type="entry name" value="TPR-like_helical_dom_sf"/>
</dbReference>
<dbReference type="EnsemblMetazoa" id="XM_011404529.2">
    <property type="protein sequence ID" value="XP_011402831.2"/>
    <property type="gene ID" value="LOC100634891"/>
</dbReference>
<evidence type="ECO:0000313" key="7">
    <source>
        <dbReference type="EnsemblMetazoa" id="Aqu2.1.36550_001"/>
    </source>
</evidence>
<organism evidence="7">
    <name type="scientific">Amphimedon queenslandica</name>
    <name type="common">Sponge</name>
    <dbReference type="NCBI Taxonomy" id="400682"/>
    <lineage>
        <taxon>Eukaryota</taxon>
        <taxon>Metazoa</taxon>
        <taxon>Porifera</taxon>
        <taxon>Demospongiae</taxon>
        <taxon>Heteroscleromorpha</taxon>
        <taxon>Haplosclerida</taxon>
        <taxon>Niphatidae</taxon>
        <taxon>Amphimedon</taxon>
    </lineage>
</organism>
<dbReference type="InParanoid" id="A0A1X7V8C2"/>
<dbReference type="InterPro" id="IPR042282">
    <property type="entry name" value="FKBP6/shu"/>
</dbReference>
<protein>
    <recommendedName>
        <fullName evidence="4">peptidylprolyl isomerase</fullName>
        <ecNumber evidence="4">5.2.1.8</ecNumber>
    </recommendedName>
</protein>
<dbReference type="InterPro" id="IPR019734">
    <property type="entry name" value="TPR_rpt"/>
</dbReference>
<dbReference type="SUPFAM" id="SSF48452">
    <property type="entry name" value="TPR-like"/>
    <property type="match status" value="1"/>
</dbReference>
<dbReference type="SMART" id="SM00028">
    <property type="entry name" value="TPR"/>
    <property type="match status" value="3"/>
</dbReference>
<evidence type="ECO:0000256" key="3">
    <source>
        <dbReference type="ARBA" id="ARBA00022803"/>
    </source>
</evidence>
<dbReference type="OrthoDB" id="8116123at2759"/>
<feature type="domain" description="PPIase FKBP-type" evidence="6">
    <location>
        <begin position="120"/>
        <end position="209"/>
    </location>
</feature>
<gene>
    <name evidence="7" type="primary">100634891</name>
</gene>
<dbReference type="Gene3D" id="1.25.40.10">
    <property type="entry name" value="Tetratricopeptide repeat domain"/>
    <property type="match status" value="1"/>
</dbReference>
<dbReference type="Proteomes" id="UP000007879">
    <property type="component" value="Unassembled WGS sequence"/>
</dbReference>
<keyword evidence="3 5" id="KW-0802">TPR repeat</keyword>
<dbReference type="STRING" id="400682.A0A1X7V8C2"/>
<dbReference type="Pfam" id="PF00254">
    <property type="entry name" value="FKBP_C"/>
    <property type="match status" value="1"/>
</dbReference>
<reference evidence="8" key="1">
    <citation type="journal article" date="2010" name="Nature">
        <title>The Amphimedon queenslandica genome and the evolution of animal complexity.</title>
        <authorList>
            <person name="Srivastava M."/>
            <person name="Simakov O."/>
            <person name="Chapman J."/>
            <person name="Fahey B."/>
            <person name="Gauthier M.E."/>
            <person name="Mitros T."/>
            <person name="Richards G.S."/>
            <person name="Conaco C."/>
            <person name="Dacre M."/>
            <person name="Hellsten U."/>
            <person name="Larroux C."/>
            <person name="Putnam N.H."/>
            <person name="Stanke M."/>
            <person name="Adamska M."/>
            <person name="Darling A."/>
            <person name="Degnan S.M."/>
            <person name="Oakley T.H."/>
            <person name="Plachetzki D.C."/>
            <person name="Zhai Y."/>
            <person name="Adamski M."/>
            <person name="Calcino A."/>
            <person name="Cummins S.F."/>
            <person name="Goodstein D.M."/>
            <person name="Harris C."/>
            <person name="Jackson D.J."/>
            <person name="Leys S.P."/>
            <person name="Shu S."/>
            <person name="Woodcroft B.J."/>
            <person name="Vervoort M."/>
            <person name="Kosik K.S."/>
            <person name="Manning G."/>
            <person name="Degnan B.M."/>
            <person name="Rokhsar D.S."/>
        </authorList>
    </citation>
    <scope>NUCLEOTIDE SEQUENCE [LARGE SCALE GENOMIC DNA]</scope>
</reference>
<dbReference type="OMA" id="RGTKFEF"/>
<dbReference type="PROSITE" id="PS50059">
    <property type="entry name" value="FKBP_PPIASE"/>
    <property type="match status" value="1"/>
</dbReference>
<dbReference type="GO" id="GO:0051879">
    <property type="term" value="F:Hsp90 protein binding"/>
    <property type="evidence" value="ECO:0007669"/>
    <property type="project" value="TreeGrafter"/>
</dbReference>
<dbReference type="GO" id="GO:0007283">
    <property type="term" value="P:spermatogenesis"/>
    <property type="evidence" value="ECO:0007669"/>
    <property type="project" value="TreeGrafter"/>
</dbReference>
<dbReference type="GO" id="GO:0005737">
    <property type="term" value="C:cytoplasm"/>
    <property type="evidence" value="ECO:0007669"/>
    <property type="project" value="TreeGrafter"/>
</dbReference>
<dbReference type="eggNOG" id="KOG0543">
    <property type="taxonomic scope" value="Eukaryota"/>
</dbReference>
<name>A0A1X7V8C2_AMPQE</name>
<dbReference type="InterPro" id="IPR046357">
    <property type="entry name" value="PPIase_dom_sf"/>
</dbReference>
<comment type="similarity">
    <text evidence="1">Belongs to the FKBP6 family.</text>
</comment>
<dbReference type="PROSITE" id="PS50005">
    <property type="entry name" value="TPR"/>
    <property type="match status" value="1"/>
</dbReference>
<dbReference type="Gene3D" id="3.10.50.40">
    <property type="match status" value="1"/>
</dbReference>
<dbReference type="InterPro" id="IPR001179">
    <property type="entry name" value="PPIase_FKBP_dom"/>
</dbReference>
<keyword evidence="8" id="KW-1185">Reference proteome</keyword>
<evidence type="ECO:0000256" key="5">
    <source>
        <dbReference type="PROSITE-ProRule" id="PRU00339"/>
    </source>
</evidence>
<dbReference type="AlphaFoldDB" id="A0A1X7V8C2"/>
<keyword evidence="2" id="KW-0677">Repeat</keyword>
<feature type="repeat" description="TPR" evidence="5">
    <location>
        <begin position="320"/>
        <end position="353"/>
    </location>
</feature>
<evidence type="ECO:0000256" key="4">
    <source>
        <dbReference type="PROSITE-ProRule" id="PRU00277"/>
    </source>
</evidence>
<evidence type="ECO:0000256" key="1">
    <source>
        <dbReference type="ARBA" id="ARBA00009648"/>
    </source>
</evidence>
<reference evidence="7" key="2">
    <citation type="submission" date="2017-05" db="UniProtKB">
        <authorList>
            <consortium name="EnsemblMetazoa"/>
        </authorList>
    </citation>
    <scope>IDENTIFICATION</scope>
</reference>